<proteinExistence type="predicted"/>
<dbReference type="Proteomes" id="UP000239156">
    <property type="component" value="Unassembled WGS sequence"/>
</dbReference>
<evidence type="ECO:0000313" key="1">
    <source>
        <dbReference type="EMBL" id="POW13053.1"/>
    </source>
</evidence>
<dbReference type="EMBL" id="PKSL01000027">
    <property type="protein sequence ID" value="POW13053.1"/>
    <property type="molecule type" value="Genomic_DNA"/>
</dbReference>
<gene>
    <name evidence="1" type="ORF">PSTT_04064</name>
</gene>
<dbReference type="AlphaFoldDB" id="A0A2S4VU65"/>
<accession>A0A2S4VU65</accession>
<reference evidence="1" key="1">
    <citation type="submission" date="2017-12" db="EMBL/GenBank/DDBJ databases">
        <title>Gene loss provides genomic basis for host adaptation in cereal stripe rust fungi.</title>
        <authorList>
            <person name="Xia C."/>
        </authorList>
    </citation>
    <scope>NUCLEOTIDE SEQUENCE [LARGE SCALE GENOMIC DNA]</scope>
    <source>
        <strain evidence="1">93-210</strain>
    </source>
</reference>
<sequence>MENHREQGELVFQGFKQLASKCMIPNDRRPSQSTGEMVNVERVGPTEAKIYLTQLQSNLLPLLHQQLTSLSGLLDHSDLQGDHLDSTLRSILVIQMEVEDSLDQIKGALYILCPEKPDEVVPNQTDDQHDEHIKLFRLHGLNKLFTFQLFNNLRLRFWGSRRLIEQLGLAREECHYPIDILSSRRILSGHSDLIESTLRKAIKWINGSELDNLQERWSIHLMDIDILLRDLSRRSPPGNPKSAPAIELADSLIAVMKLSRMFFSKLSERGMNLKRLPMFTKMSSDQLEKLAQSASNLRNDLVKLRSILMSETFNVNFRHGLLLETVNQLKTSLEPALLSIFLYYIPIIPKDNDDIVRSGSSPVQTKDYFYAWFVEWFVTFNLSIQNFIKTVESMRDE</sequence>
<dbReference type="PANTHER" id="PTHR33069">
    <property type="entry name" value="CHROMOSOME 7, WHOLE GENOME SHOTGUN SEQUENCE-RELATED"/>
    <property type="match status" value="1"/>
</dbReference>
<comment type="caution">
    <text evidence="1">The sequence shown here is derived from an EMBL/GenBank/DDBJ whole genome shotgun (WGS) entry which is preliminary data.</text>
</comment>
<dbReference type="PANTHER" id="PTHR33069:SF3">
    <property type="entry name" value="DYNEIN HEAVY CHAIN TAIL DOMAIN-CONTAINING PROTEIN"/>
    <property type="match status" value="1"/>
</dbReference>
<dbReference type="VEuPathDB" id="FungiDB:PSTT_04064"/>
<organism evidence="1 2">
    <name type="scientific">Puccinia striiformis</name>
    <dbReference type="NCBI Taxonomy" id="27350"/>
    <lineage>
        <taxon>Eukaryota</taxon>
        <taxon>Fungi</taxon>
        <taxon>Dikarya</taxon>
        <taxon>Basidiomycota</taxon>
        <taxon>Pucciniomycotina</taxon>
        <taxon>Pucciniomycetes</taxon>
        <taxon>Pucciniales</taxon>
        <taxon>Pucciniaceae</taxon>
        <taxon>Puccinia</taxon>
    </lineage>
</organism>
<dbReference type="VEuPathDB" id="FungiDB:PSHT_01870"/>
<name>A0A2S4VU65_9BASI</name>
<protein>
    <submittedName>
        <fullName evidence="1">Uncharacterized protein</fullName>
    </submittedName>
</protein>
<keyword evidence="2" id="KW-1185">Reference proteome</keyword>
<evidence type="ECO:0000313" key="2">
    <source>
        <dbReference type="Proteomes" id="UP000239156"/>
    </source>
</evidence>